<dbReference type="AlphaFoldDB" id="A0A7S4HGD2"/>
<name>A0A7S4HGD2_9EUKA</name>
<protein>
    <submittedName>
        <fullName evidence="2">Uncharacterized protein</fullName>
    </submittedName>
</protein>
<sequence length="117" mass="12279">MPGSGKRSTRMPGAPPPASAPETSKDAAAASTANDKENAGWQENAYGSEDVKADWKENVADLGKKFKAGTKKVGDQIAEGTEKFGVQMELALRKVGSFGASMGCVFPGQRRDGPPKH</sequence>
<dbReference type="EMBL" id="HBKO01007674">
    <property type="protein sequence ID" value="CAE2198284.1"/>
    <property type="molecule type" value="Transcribed_RNA"/>
</dbReference>
<feature type="region of interest" description="Disordered" evidence="1">
    <location>
        <begin position="1"/>
        <end position="53"/>
    </location>
</feature>
<gene>
    <name evidence="2" type="ORF">CPOL0286_LOCUS3638</name>
</gene>
<accession>A0A7S4HGD2</accession>
<proteinExistence type="predicted"/>
<organism evidence="2">
    <name type="scientific">Prymnesium polylepis</name>
    <dbReference type="NCBI Taxonomy" id="72548"/>
    <lineage>
        <taxon>Eukaryota</taxon>
        <taxon>Haptista</taxon>
        <taxon>Haptophyta</taxon>
        <taxon>Prymnesiophyceae</taxon>
        <taxon>Prymnesiales</taxon>
        <taxon>Prymnesiaceae</taxon>
        <taxon>Prymnesium</taxon>
    </lineage>
</organism>
<evidence type="ECO:0000313" key="2">
    <source>
        <dbReference type="EMBL" id="CAE2198284.1"/>
    </source>
</evidence>
<evidence type="ECO:0000256" key="1">
    <source>
        <dbReference type="SAM" id="MobiDB-lite"/>
    </source>
</evidence>
<reference evidence="2" key="1">
    <citation type="submission" date="2021-01" db="EMBL/GenBank/DDBJ databases">
        <authorList>
            <person name="Corre E."/>
            <person name="Pelletier E."/>
            <person name="Niang G."/>
            <person name="Scheremetjew M."/>
            <person name="Finn R."/>
            <person name="Kale V."/>
            <person name="Holt S."/>
            <person name="Cochrane G."/>
            <person name="Meng A."/>
            <person name="Brown T."/>
            <person name="Cohen L."/>
        </authorList>
    </citation>
    <scope>NUCLEOTIDE SEQUENCE</scope>
    <source>
        <strain evidence="2">UIO037</strain>
    </source>
</reference>